<name>A0ABY0C1Z7_9GAMM</name>
<dbReference type="Gene3D" id="2.70.70.10">
    <property type="entry name" value="Glucose Permease (Domain IIA)"/>
    <property type="match status" value="1"/>
</dbReference>
<dbReference type="PANTHER" id="PTHR21666:SF285">
    <property type="entry name" value="M23 FAMILY METALLOPEPTIDASE"/>
    <property type="match status" value="1"/>
</dbReference>
<dbReference type="InterPro" id="IPR016047">
    <property type="entry name" value="M23ase_b-sheet_dom"/>
</dbReference>
<keyword evidence="1" id="KW-0732">Signal</keyword>
<reference evidence="3 4" key="1">
    <citation type="journal article" date="2018" name="Front. Microbiol.">
        <title>Genome-Based Analysis Reveals the Taxonomy and Diversity of the Family Idiomarinaceae.</title>
        <authorList>
            <person name="Liu Y."/>
            <person name="Lai Q."/>
            <person name="Shao Z."/>
        </authorList>
    </citation>
    <scope>NUCLEOTIDE SEQUENCE [LARGE SCALE GENOMIC DNA]</scope>
    <source>
        <strain evidence="3 4">GBSy1</strain>
    </source>
</reference>
<feature type="signal peptide" evidence="1">
    <location>
        <begin position="1"/>
        <end position="22"/>
    </location>
</feature>
<proteinExistence type="predicted"/>
<feature type="domain" description="M23ase beta-sheet core" evidence="2">
    <location>
        <begin position="179"/>
        <end position="274"/>
    </location>
</feature>
<dbReference type="CDD" id="cd12797">
    <property type="entry name" value="M23_peptidase"/>
    <property type="match status" value="1"/>
</dbReference>
<comment type="caution">
    <text evidence="3">The sequence shown here is derived from an EMBL/GenBank/DDBJ whole genome shotgun (WGS) entry which is preliminary data.</text>
</comment>
<dbReference type="Pfam" id="PF01551">
    <property type="entry name" value="Peptidase_M23"/>
    <property type="match status" value="1"/>
</dbReference>
<dbReference type="InterPro" id="IPR050570">
    <property type="entry name" value="Cell_wall_metabolism_enzyme"/>
</dbReference>
<dbReference type="SUPFAM" id="SSF51261">
    <property type="entry name" value="Duplicated hybrid motif"/>
    <property type="match status" value="1"/>
</dbReference>
<feature type="chain" id="PRO_5047546658" evidence="1">
    <location>
        <begin position="23"/>
        <end position="282"/>
    </location>
</feature>
<keyword evidence="4" id="KW-1185">Reference proteome</keyword>
<protein>
    <submittedName>
        <fullName evidence="3">Peptidase</fullName>
    </submittedName>
</protein>
<accession>A0ABY0C1Z7</accession>
<evidence type="ECO:0000313" key="4">
    <source>
        <dbReference type="Proteomes" id="UP000287410"/>
    </source>
</evidence>
<gene>
    <name evidence="3" type="ORF">CWE12_02080</name>
</gene>
<dbReference type="InterPro" id="IPR011055">
    <property type="entry name" value="Dup_hybrid_motif"/>
</dbReference>
<evidence type="ECO:0000313" key="3">
    <source>
        <dbReference type="EMBL" id="RUO31811.1"/>
    </source>
</evidence>
<dbReference type="RefSeq" id="WP_126788005.1">
    <property type="nucleotide sequence ID" value="NZ_PIPN01000001.1"/>
</dbReference>
<sequence length="282" mass="30956">MRKWYGLPGILLLLAGLGSVQADEHESEHRLNDYVQLQGQLTQGALVVGKTEPGFKVRLNGEELTVGEYGYFVFGLPREADAEQTLTVTDAEGTEHSSTLDVASREFNIQRIEGLPQQTVTPDPAAQERIRAENQQVAEARQVRSEMTYFTGPYAWPAEGRISGVYGSQRILNGEPRAPHWGIDIAAPTGTPVYAPIGGIVVLAHPDMLMSGGTLIVDHGHGVFSSFLHLHRIYVDVGDYLQQGDPIAEIGATGRATGPHLDWRMNWESTRVDPQLLLPPRD</sequence>
<evidence type="ECO:0000259" key="2">
    <source>
        <dbReference type="Pfam" id="PF01551"/>
    </source>
</evidence>
<dbReference type="PANTHER" id="PTHR21666">
    <property type="entry name" value="PEPTIDASE-RELATED"/>
    <property type="match status" value="1"/>
</dbReference>
<evidence type="ECO:0000256" key="1">
    <source>
        <dbReference type="SAM" id="SignalP"/>
    </source>
</evidence>
<dbReference type="EMBL" id="PIPN01000001">
    <property type="protein sequence ID" value="RUO31811.1"/>
    <property type="molecule type" value="Genomic_DNA"/>
</dbReference>
<organism evidence="3 4">
    <name type="scientific">Aliidiomarina sedimenti</name>
    <dbReference type="NCBI Taxonomy" id="1933879"/>
    <lineage>
        <taxon>Bacteria</taxon>
        <taxon>Pseudomonadati</taxon>
        <taxon>Pseudomonadota</taxon>
        <taxon>Gammaproteobacteria</taxon>
        <taxon>Alteromonadales</taxon>
        <taxon>Idiomarinaceae</taxon>
        <taxon>Aliidiomarina</taxon>
    </lineage>
</organism>
<dbReference type="Proteomes" id="UP000287410">
    <property type="component" value="Unassembled WGS sequence"/>
</dbReference>